<dbReference type="InterPro" id="IPR025202">
    <property type="entry name" value="PLD-like_dom"/>
</dbReference>
<keyword evidence="3" id="KW-0067">ATP-binding</keyword>
<dbReference type="Pfam" id="PF13091">
    <property type="entry name" value="PLDc_2"/>
    <property type="match status" value="1"/>
</dbReference>
<proteinExistence type="predicted"/>
<dbReference type="CDD" id="cd18799">
    <property type="entry name" value="SF2_C_EcoAI-like"/>
    <property type="match status" value="1"/>
</dbReference>
<dbReference type="SMART" id="SM00487">
    <property type="entry name" value="DEXDc"/>
    <property type="match status" value="1"/>
</dbReference>
<feature type="domain" description="Helicase C-terminal" evidence="2">
    <location>
        <begin position="471"/>
        <end position="626"/>
    </location>
</feature>
<dbReference type="Proteomes" id="UP001519921">
    <property type="component" value="Unassembled WGS sequence"/>
</dbReference>
<dbReference type="SUPFAM" id="SSF52540">
    <property type="entry name" value="P-loop containing nucleoside triphosphate hydrolases"/>
    <property type="match status" value="1"/>
</dbReference>
<evidence type="ECO:0000259" key="2">
    <source>
        <dbReference type="PROSITE" id="PS51194"/>
    </source>
</evidence>
<dbReference type="RefSeq" id="WP_219780491.1">
    <property type="nucleotide sequence ID" value="NZ_JAHXPT010000010.1"/>
</dbReference>
<keyword evidence="3" id="KW-0378">Hydrolase</keyword>
<name>A0ABS7AR20_9CLOT</name>
<evidence type="ECO:0000313" key="4">
    <source>
        <dbReference type="Proteomes" id="UP001519921"/>
    </source>
</evidence>
<dbReference type="InterPro" id="IPR050742">
    <property type="entry name" value="Helicase_Restrict-Modif_Enz"/>
</dbReference>
<accession>A0ABS7AR20</accession>
<dbReference type="PROSITE" id="PS51192">
    <property type="entry name" value="HELICASE_ATP_BIND_1"/>
    <property type="match status" value="1"/>
</dbReference>
<dbReference type="PANTHER" id="PTHR47396:SF1">
    <property type="entry name" value="ATP-DEPENDENT HELICASE IRC3-RELATED"/>
    <property type="match status" value="1"/>
</dbReference>
<dbReference type="Gene3D" id="3.40.50.300">
    <property type="entry name" value="P-loop containing nucleotide triphosphate hydrolases"/>
    <property type="match status" value="2"/>
</dbReference>
<dbReference type="EMBL" id="JAHXPT010000010">
    <property type="protein sequence ID" value="MBW6411004.1"/>
    <property type="molecule type" value="Genomic_DNA"/>
</dbReference>
<keyword evidence="4" id="KW-1185">Reference proteome</keyword>
<organism evidence="3 4">
    <name type="scientific">Clostridium weizhouense</name>
    <dbReference type="NCBI Taxonomy" id="2859781"/>
    <lineage>
        <taxon>Bacteria</taxon>
        <taxon>Bacillati</taxon>
        <taxon>Bacillota</taxon>
        <taxon>Clostridia</taxon>
        <taxon>Eubacteriales</taxon>
        <taxon>Clostridiaceae</taxon>
        <taxon>Clostridium</taxon>
    </lineage>
</organism>
<keyword evidence="3" id="KW-0347">Helicase</keyword>
<evidence type="ECO:0000259" key="1">
    <source>
        <dbReference type="PROSITE" id="PS51192"/>
    </source>
</evidence>
<dbReference type="InterPro" id="IPR027417">
    <property type="entry name" value="P-loop_NTPase"/>
</dbReference>
<dbReference type="InterPro" id="IPR001650">
    <property type="entry name" value="Helicase_C-like"/>
</dbReference>
<gene>
    <name evidence="3" type="ORF">KYD98_12945</name>
</gene>
<dbReference type="InterPro" id="IPR006935">
    <property type="entry name" value="Helicase/UvrB_N"/>
</dbReference>
<protein>
    <submittedName>
        <fullName evidence="3">DEAD/DEAH box helicase family protein</fullName>
    </submittedName>
</protein>
<keyword evidence="3" id="KW-0547">Nucleotide-binding</keyword>
<sequence>MEKYYNLEDFNGNIGFKETIQNSKGTYNSITGDKNYFYYRLKDSFKKANKIDVIVSFLMDSGVKLILNDLKEAIDRGVSIRILTGSYLNITSPTALYMLKRELKDKFDLRFYNVPYRSFHPKSYMFHNEDDSEIYIGSSNISRGALTDSIEWNYRFLRSQNPNDFKEFYSTFEDLFNNHSVIINDEVMKQYSESWKRPRIYKDIDKAKEEETKTKGNIYINNKDEKNSIANDNNEEINPKDIEKDNLIQLFEPRGAQIEALYALENSREEGFDKALIVAATGIGKTYLGAFDSIKASKILFVAHREEIIKQAAVSFKNVRKSDDIGFFYNNTKDNNKSMIFALVQTLGKDDYLNEAYFKKDYFDYIIIDEFHHAVSSNYRKILDYFTPKFMLGLTATPERLDNKDVFSLCDYNTVYEIRVNDAINKGYLVPFRYYGIYDETVNYEDVEFKNGKYNDKELEDALMLNRRGELILNHYKKYNSNKSLGFCTSKKHAEYMAKYFTEKGISAVAVYSGENGEYCANRNDALNKLTKGEIKVIFSVDMFNEGLDIPSIDMVMFLRPTQSPTVFLQQLGRGLRKYKEKKYLNVLDFIGNYKKADLLPFLLSGKQYSRVESKRGIPNEEEYPEDCRVDFDFRLVDIFKKLASKEMNIKDKIKEEFLRIKDELGHRPSRVELFTYMDDDIYSNMRNKSKVNVFNDYMSFLRNLGELIEEENSMNSLAYEFINMLETTSMSKTYKMPILLAFYNEGNLKIRIDNDDIYKSFKEFYSKPSNGIDMLKHKSTADFKNWDKEKYIKLAKDNPVKFLSKTHSKFFYIDGEDFCLVEELLQFKNNKSFMEHFRDAIEYRTMQYYKNRFEQKK</sequence>
<evidence type="ECO:0000313" key="3">
    <source>
        <dbReference type="EMBL" id="MBW6411004.1"/>
    </source>
</evidence>
<dbReference type="Pfam" id="PF00271">
    <property type="entry name" value="Helicase_C"/>
    <property type="match status" value="1"/>
</dbReference>
<dbReference type="SMART" id="SM00490">
    <property type="entry name" value="HELICc"/>
    <property type="match status" value="1"/>
</dbReference>
<comment type="caution">
    <text evidence="3">The sequence shown here is derived from an EMBL/GenBank/DDBJ whole genome shotgun (WGS) entry which is preliminary data.</text>
</comment>
<reference evidence="3 4" key="1">
    <citation type="submission" date="2021-07" db="EMBL/GenBank/DDBJ databases">
        <title>Clostridium weizhouense sp. nov., an anaerobic bacterium isolated from activated sludge of Petroleum wastewater.</title>
        <authorList>
            <person name="Li Q."/>
        </authorList>
    </citation>
    <scope>NUCLEOTIDE SEQUENCE [LARGE SCALE GENOMIC DNA]</scope>
    <source>
        <strain evidence="3 4">YB-6</strain>
    </source>
</reference>
<feature type="domain" description="Helicase ATP-binding" evidence="1">
    <location>
        <begin position="266"/>
        <end position="416"/>
    </location>
</feature>
<dbReference type="InterPro" id="IPR014001">
    <property type="entry name" value="Helicase_ATP-bd"/>
</dbReference>
<dbReference type="PROSITE" id="PS51194">
    <property type="entry name" value="HELICASE_CTER"/>
    <property type="match status" value="1"/>
</dbReference>
<dbReference type="GO" id="GO:0004386">
    <property type="term" value="F:helicase activity"/>
    <property type="evidence" value="ECO:0007669"/>
    <property type="project" value="UniProtKB-KW"/>
</dbReference>
<dbReference type="PANTHER" id="PTHR47396">
    <property type="entry name" value="TYPE I RESTRICTION ENZYME ECOKI R PROTEIN"/>
    <property type="match status" value="1"/>
</dbReference>
<dbReference type="CDD" id="cd09205">
    <property type="entry name" value="PLDc_N_DEXD_b3"/>
    <property type="match status" value="1"/>
</dbReference>
<dbReference type="SUPFAM" id="SSF56024">
    <property type="entry name" value="Phospholipase D/nuclease"/>
    <property type="match status" value="1"/>
</dbReference>
<dbReference type="Pfam" id="PF04851">
    <property type="entry name" value="ResIII"/>
    <property type="match status" value="1"/>
</dbReference>
<dbReference type="Gene3D" id="3.30.870.10">
    <property type="entry name" value="Endonuclease Chain A"/>
    <property type="match status" value="1"/>
</dbReference>
<dbReference type="CDD" id="cd18032">
    <property type="entry name" value="DEXHc_RE_I_III_res"/>
    <property type="match status" value="1"/>
</dbReference>